<evidence type="ECO:0000256" key="1">
    <source>
        <dbReference type="ARBA" id="ARBA00011051"/>
    </source>
</evidence>
<dbReference type="SUPFAM" id="SSF54593">
    <property type="entry name" value="Glyoxalase/Bleomycin resistance protein/Dihydroxybiphenyl dioxygenase"/>
    <property type="match status" value="1"/>
</dbReference>
<sequence>MTQQDPGALPDQAARNAAPRGALPEGGFAPLVPELDVRDLAASLRFWCGLLGFCVAYDRPAAGFAYLQRERAQVMICQINGEWLTGPLEPPFGRGINLQIACSSLDPIVTALETAGWPLFRPVADKWYRTGTREGGSREMLVQDPDGYLLRFAQSLGERAA</sequence>
<dbReference type="CDD" id="cd08349">
    <property type="entry name" value="BLMA_like"/>
    <property type="match status" value="1"/>
</dbReference>
<dbReference type="PROSITE" id="PS51819">
    <property type="entry name" value="VOC"/>
    <property type="match status" value="1"/>
</dbReference>
<feature type="domain" description="VOC" evidence="5">
    <location>
        <begin position="27"/>
        <end position="155"/>
    </location>
</feature>
<dbReference type="AlphaFoldDB" id="A0A159Z536"/>
<dbReference type="GO" id="GO:0046677">
    <property type="term" value="P:response to antibiotic"/>
    <property type="evidence" value="ECO:0007669"/>
    <property type="project" value="UniProtKB-KW"/>
</dbReference>
<organism evidence="6 7">
    <name type="scientific">Frigidibacter mobilis</name>
    <dbReference type="NCBI Taxonomy" id="1335048"/>
    <lineage>
        <taxon>Bacteria</taxon>
        <taxon>Pseudomonadati</taxon>
        <taxon>Pseudomonadota</taxon>
        <taxon>Alphaproteobacteria</taxon>
        <taxon>Rhodobacterales</taxon>
        <taxon>Paracoccaceae</taxon>
        <taxon>Frigidibacter</taxon>
    </lineage>
</organism>
<dbReference type="STRING" id="1335048.AKL17_2242"/>
<dbReference type="InterPro" id="IPR004360">
    <property type="entry name" value="Glyas_Fos-R_dOase_dom"/>
</dbReference>
<keyword evidence="7" id="KW-1185">Reference proteome</keyword>
<proteinExistence type="inferred from homology"/>
<reference evidence="6 7" key="1">
    <citation type="submission" date="2015-09" db="EMBL/GenBank/DDBJ databases">
        <title>Complete genome sequence of Defluviimonas alba cai42t isolated from an oilfield in Xinjiang.</title>
        <authorList>
            <person name="Geng S."/>
            <person name="Pan X."/>
            <person name="Wu X."/>
        </authorList>
    </citation>
    <scope>NUCLEOTIDE SEQUENCE [LARGE SCALE GENOMIC DNA]</scope>
    <source>
        <strain evidence="7">cai42</strain>
    </source>
</reference>
<dbReference type="EMBL" id="CP012661">
    <property type="protein sequence ID" value="AMY69488.1"/>
    <property type="molecule type" value="Genomic_DNA"/>
</dbReference>
<name>A0A159Z536_9RHOB</name>
<comment type="similarity">
    <text evidence="1">Belongs to the bleomycin resistance protein family.</text>
</comment>
<evidence type="ECO:0000313" key="7">
    <source>
        <dbReference type="Proteomes" id="UP000076128"/>
    </source>
</evidence>
<dbReference type="Proteomes" id="UP000076128">
    <property type="component" value="Chromosome"/>
</dbReference>
<keyword evidence="6" id="KW-0560">Oxidoreductase</keyword>
<dbReference type="KEGG" id="daa:AKL17_2242"/>
<dbReference type="Gene3D" id="3.10.180.10">
    <property type="entry name" value="2,3-Dihydroxybiphenyl 1,2-Dioxygenase, domain 1"/>
    <property type="match status" value="1"/>
</dbReference>
<dbReference type="InterPro" id="IPR037523">
    <property type="entry name" value="VOC_core"/>
</dbReference>
<protein>
    <recommendedName>
        <fullName evidence="2">Bleomycin resistance protein</fullName>
    </recommendedName>
</protein>
<dbReference type="PATRIC" id="fig|1335048.3.peg.2337"/>
<evidence type="ECO:0000313" key="6">
    <source>
        <dbReference type="EMBL" id="AMY69488.1"/>
    </source>
</evidence>
<evidence type="ECO:0000259" key="5">
    <source>
        <dbReference type="PROSITE" id="PS51819"/>
    </source>
</evidence>
<feature type="region of interest" description="Disordered" evidence="4">
    <location>
        <begin position="1"/>
        <end position="21"/>
    </location>
</feature>
<evidence type="ECO:0000256" key="3">
    <source>
        <dbReference type="ARBA" id="ARBA00023251"/>
    </source>
</evidence>
<dbReference type="RefSeq" id="WP_236938094.1">
    <property type="nucleotide sequence ID" value="NZ_CP012661.1"/>
</dbReference>
<accession>A0A159Z536</accession>
<gene>
    <name evidence="6" type="ORF">AKL17_2242</name>
</gene>
<dbReference type="InterPro" id="IPR000335">
    <property type="entry name" value="Bleomycin-R"/>
</dbReference>
<keyword evidence="3" id="KW-0046">Antibiotic resistance</keyword>
<evidence type="ECO:0000256" key="2">
    <source>
        <dbReference type="ARBA" id="ARBA00021572"/>
    </source>
</evidence>
<evidence type="ECO:0000256" key="4">
    <source>
        <dbReference type="SAM" id="MobiDB-lite"/>
    </source>
</evidence>
<dbReference type="Pfam" id="PF00903">
    <property type="entry name" value="Glyoxalase"/>
    <property type="match status" value="1"/>
</dbReference>
<dbReference type="GO" id="GO:0051213">
    <property type="term" value="F:dioxygenase activity"/>
    <property type="evidence" value="ECO:0007669"/>
    <property type="project" value="UniProtKB-KW"/>
</dbReference>
<dbReference type="InterPro" id="IPR029068">
    <property type="entry name" value="Glyas_Bleomycin-R_OHBP_Dase"/>
</dbReference>
<keyword evidence="6" id="KW-0223">Dioxygenase</keyword>